<dbReference type="PATRIC" id="fig|59750.3.peg.5206"/>
<evidence type="ECO:0000313" key="1">
    <source>
        <dbReference type="EMBL" id="KWX19720.1"/>
    </source>
</evidence>
<dbReference type="AlphaFoldDB" id="A0A132PBM1"/>
<dbReference type="Proteomes" id="UP000070612">
    <property type="component" value="Unassembled WGS sequence"/>
</dbReference>
<name>A0A132PBM1_9MYCO</name>
<evidence type="ECO:0000313" key="2">
    <source>
        <dbReference type="Proteomes" id="UP000070612"/>
    </source>
</evidence>
<protein>
    <submittedName>
        <fullName evidence="1">Uncharacterized protein</fullName>
    </submittedName>
</protein>
<proteinExistence type="predicted"/>
<comment type="caution">
    <text evidence="1">The sequence shown here is derived from an EMBL/GenBank/DDBJ whole genome shotgun (WGS) entry which is preliminary data.</text>
</comment>
<gene>
    <name evidence="1" type="ORF">AFM11_34320</name>
</gene>
<reference evidence="1 2" key="1">
    <citation type="submission" date="2015-07" db="EMBL/GenBank/DDBJ databases">
        <title>A draft genome sequence of Mycobacterium wolinskyi.</title>
        <authorList>
            <person name="de Man T.J."/>
            <person name="Perry K.A."/>
            <person name="Coulliette A.D."/>
            <person name="Jensen B."/>
            <person name="Toney N.C."/>
            <person name="Limbago B.M."/>
            <person name="Noble-Wang J."/>
        </authorList>
    </citation>
    <scope>NUCLEOTIDE SEQUENCE [LARGE SCALE GENOMIC DNA]</scope>
    <source>
        <strain evidence="1 2">CDC_01</strain>
    </source>
</reference>
<organism evidence="1 2">
    <name type="scientific">Mycolicibacterium wolinskyi</name>
    <dbReference type="NCBI Taxonomy" id="59750"/>
    <lineage>
        <taxon>Bacteria</taxon>
        <taxon>Bacillati</taxon>
        <taxon>Actinomycetota</taxon>
        <taxon>Actinomycetes</taxon>
        <taxon>Mycobacteriales</taxon>
        <taxon>Mycobacteriaceae</taxon>
        <taxon>Mycolicibacterium</taxon>
    </lineage>
</organism>
<keyword evidence="2" id="KW-1185">Reference proteome</keyword>
<accession>A0A132PBM1</accession>
<dbReference type="EMBL" id="LGTW01000037">
    <property type="protein sequence ID" value="KWX19720.1"/>
    <property type="molecule type" value="Genomic_DNA"/>
</dbReference>
<sequence>MDGRPELTTWGTAILFGSTTAELGRWVDLDGDPAAAEKLPAWLIQQGRRRTREAQAAVGAGSVTAVLTHWAVRDFGSGVVAFDMVVSANMHQLWMITTPEAAQRITGETEPT</sequence>